<evidence type="ECO:0000313" key="3">
    <source>
        <dbReference type="Proteomes" id="UP000625711"/>
    </source>
</evidence>
<proteinExistence type="predicted"/>
<keyword evidence="3" id="KW-1185">Reference proteome</keyword>
<sequence length="173" mass="19283">MYICSSKTQKLDYKFTSSELSQGLAPLVGLTQVSALGHVTIPQPRELRLLGVTRLQSALFSQPGNPLSIGTHYCGSVTTKIRSAQNTPCKRPSDHKTIRRTRPPSSWITGGAKLPVERNVHIRIFQGPKKKETPRLTKDDLPVPEQPIPKHPSNPTSKQLDNRRCQTPSREED</sequence>
<reference evidence="2" key="1">
    <citation type="submission" date="2020-08" db="EMBL/GenBank/DDBJ databases">
        <title>Genome sequencing and assembly of the red palm weevil Rhynchophorus ferrugineus.</title>
        <authorList>
            <person name="Dias G.B."/>
            <person name="Bergman C.M."/>
            <person name="Manee M."/>
        </authorList>
    </citation>
    <scope>NUCLEOTIDE SEQUENCE</scope>
    <source>
        <strain evidence="2">AA-2017</strain>
        <tissue evidence="2">Whole larva</tissue>
    </source>
</reference>
<dbReference type="AlphaFoldDB" id="A0A834HVY1"/>
<evidence type="ECO:0000256" key="1">
    <source>
        <dbReference type="SAM" id="MobiDB-lite"/>
    </source>
</evidence>
<feature type="region of interest" description="Disordered" evidence="1">
    <location>
        <begin position="126"/>
        <end position="173"/>
    </location>
</feature>
<name>A0A834HVY1_RHYFE</name>
<evidence type="ECO:0000313" key="2">
    <source>
        <dbReference type="EMBL" id="KAF7268373.1"/>
    </source>
</evidence>
<dbReference type="Proteomes" id="UP000625711">
    <property type="component" value="Unassembled WGS sequence"/>
</dbReference>
<feature type="region of interest" description="Disordered" evidence="1">
    <location>
        <begin position="85"/>
        <end position="111"/>
    </location>
</feature>
<organism evidence="2 3">
    <name type="scientific">Rhynchophorus ferrugineus</name>
    <name type="common">Red palm weevil</name>
    <name type="synonym">Curculio ferrugineus</name>
    <dbReference type="NCBI Taxonomy" id="354439"/>
    <lineage>
        <taxon>Eukaryota</taxon>
        <taxon>Metazoa</taxon>
        <taxon>Ecdysozoa</taxon>
        <taxon>Arthropoda</taxon>
        <taxon>Hexapoda</taxon>
        <taxon>Insecta</taxon>
        <taxon>Pterygota</taxon>
        <taxon>Neoptera</taxon>
        <taxon>Endopterygota</taxon>
        <taxon>Coleoptera</taxon>
        <taxon>Polyphaga</taxon>
        <taxon>Cucujiformia</taxon>
        <taxon>Curculionidae</taxon>
        <taxon>Dryophthorinae</taxon>
        <taxon>Rhynchophorus</taxon>
    </lineage>
</organism>
<feature type="compositionally biased region" description="Basic and acidic residues" evidence="1">
    <location>
        <begin position="129"/>
        <end position="141"/>
    </location>
</feature>
<protein>
    <submittedName>
        <fullName evidence="2">Uncharacterized protein</fullName>
    </submittedName>
</protein>
<accession>A0A834HVY1</accession>
<gene>
    <name evidence="2" type="ORF">GWI33_018491</name>
</gene>
<comment type="caution">
    <text evidence="2">The sequence shown here is derived from an EMBL/GenBank/DDBJ whole genome shotgun (WGS) entry which is preliminary data.</text>
</comment>
<dbReference type="EMBL" id="JAACXV010014330">
    <property type="protein sequence ID" value="KAF7268373.1"/>
    <property type="molecule type" value="Genomic_DNA"/>
</dbReference>